<name>A0A0E9ULU9_ANGAN</name>
<proteinExistence type="predicted"/>
<accession>A0A0E9ULU9</accession>
<dbReference type="EMBL" id="GBXM01041815">
    <property type="protein sequence ID" value="JAH66762.1"/>
    <property type="molecule type" value="Transcribed_RNA"/>
</dbReference>
<dbReference type="AlphaFoldDB" id="A0A0E9ULU9"/>
<sequence>MSKNLFAKIGTVQPGVGCGFSARPPY</sequence>
<protein>
    <submittedName>
        <fullName evidence="1">Uncharacterized protein</fullName>
    </submittedName>
</protein>
<reference evidence="1" key="1">
    <citation type="submission" date="2014-11" db="EMBL/GenBank/DDBJ databases">
        <authorList>
            <person name="Amaro Gonzalez C."/>
        </authorList>
    </citation>
    <scope>NUCLEOTIDE SEQUENCE</scope>
</reference>
<reference evidence="1" key="2">
    <citation type="journal article" date="2015" name="Fish Shellfish Immunol.">
        <title>Early steps in the European eel (Anguilla anguilla)-Vibrio vulnificus interaction in the gills: Role of the RtxA13 toxin.</title>
        <authorList>
            <person name="Callol A."/>
            <person name="Pajuelo D."/>
            <person name="Ebbesson L."/>
            <person name="Teles M."/>
            <person name="MacKenzie S."/>
            <person name="Amaro C."/>
        </authorList>
    </citation>
    <scope>NUCLEOTIDE SEQUENCE</scope>
</reference>
<organism evidence="1">
    <name type="scientific">Anguilla anguilla</name>
    <name type="common">European freshwater eel</name>
    <name type="synonym">Muraena anguilla</name>
    <dbReference type="NCBI Taxonomy" id="7936"/>
    <lineage>
        <taxon>Eukaryota</taxon>
        <taxon>Metazoa</taxon>
        <taxon>Chordata</taxon>
        <taxon>Craniata</taxon>
        <taxon>Vertebrata</taxon>
        <taxon>Euteleostomi</taxon>
        <taxon>Actinopterygii</taxon>
        <taxon>Neopterygii</taxon>
        <taxon>Teleostei</taxon>
        <taxon>Anguilliformes</taxon>
        <taxon>Anguillidae</taxon>
        <taxon>Anguilla</taxon>
    </lineage>
</organism>
<evidence type="ECO:0000313" key="1">
    <source>
        <dbReference type="EMBL" id="JAH66762.1"/>
    </source>
</evidence>